<evidence type="ECO:0000313" key="6">
    <source>
        <dbReference type="Proteomes" id="UP000317243"/>
    </source>
</evidence>
<sequence precursor="true">MKTLKTSTTIVLVFSLVLTATADDQKAAENRTPEDPSSATDFTFFEAKIRPVLIKHCYDCHSLEAGSAEGELRVDVKSALRAGGGRGPAVVPGQPDASLLLTAMLHEDSDLKMPPKEERLSDDVIHDFRKWIEMGVPDPRISTQQNTNEDWRGKKTAETFWAYQSPQESTAGEVSNSEWLRDEIDRFIMHELDRNDLAPATDAEPHILLRRLYFDLVGLPPSPDDLVRFRKAIESLGVEKALANEVDSLLESPQFGEHWGRHWLDVARFGESSGKEANIPFPYAWRYRDYVIESVNSDIPVDRFFTEQIAGDLLPYESPKERARLLVATGFLAVGTKNLSESNDKQFLADIIDEQIDSLSRGLMASSVACARCHDHKFDPFSMEDYYALAGIFESTKTYFGTFVSPASRQGGDLMELPHLKGQTILHPSVTPQKVQELKERLEELRAEKAEIDAAQRALFSGKKPRKTFTLRDVLANIWRTGPIVGKLQTIDDDGRALPVAMGVSDRELIRDAHFLARGEVSRPGEPIPRRFPRAIRLDETPQIPDGQSGRLQLAEWLTDPQHPLTSRVFVNRVWHHLFGTGIVRTVDDFGTTGELPSHPELLDAVAVQFVNDGWSLKRLVRRLVLTRTYRQASEFNRTNFLQDPENRLLWRMPKRRLPAESIRDAMLVVSDELDMSRPEGSLVGRMILDKPISLIGLDRRLPTDLDGSLHRSVYLPVIRDRLPDVLELFDFAEPSLVTGDREQTNVPVQALYLMNSPFVLDRSRGFASRLEDEAETNEDRIERAFQLCFARSPDREELERSLDFLNPASTSADQLDADRNELLMSFCQALLATAEFRNID</sequence>
<evidence type="ECO:0000259" key="4">
    <source>
        <dbReference type="Pfam" id="PF07635"/>
    </source>
</evidence>
<accession>A0A5C5VYG8</accession>
<dbReference type="InterPro" id="IPR011444">
    <property type="entry name" value="DUF1549"/>
</dbReference>
<protein>
    <submittedName>
        <fullName evidence="5">Planctomycete cytochrome C</fullName>
    </submittedName>
</protein>
<dbReference type="Pfam" id="PF07583">
    <property type="entry name" value="PSCyt2"/>
    <property type="match status" value="1"/>
</dbReference>
<evidence type="ECO:0000259" key="2">
    <source>
        <dbReference type="Pfam" id="PF07583"/>
    </source>
</evidence>
<dbReference type="InterPro" id="IPR011429">
    <property type="entry name" value="Cyt_c_Planctomycete-type"/>
</dbReference>
<reference evidence="5 6" key="1">
    <citation type="submission" date="2019-02" db="EMBL/GenBank/DDBJ databases">
        <title>Deep-cultivation of Planctomycetes and their phenomic and genomic characterization uncovers novel biology.</title>
        <authorList>
            <person name="Wiegand S."/>
            <person name="Jogler M."/>
            <person name="Boedeker C."/>
            <person name="Pinto D."/>
            <person name="Vollmers J."/>
            <person name="Rivas-Marin E."/>
            <person name="Kohn T."/>
            <person name="Peeters S.H."/>
            <person name="Heuer A."/>
            <person name="Rast P."/>
            <person name="Oberbeckmann S."/>
            <person name="Bunk B."/>
            <person name="Jeske O."/>
            <person name="Meyerdierks A."/>
            <person name="Storesund J.E."/>
            <person name="Kallscheuer N."/>
            <person name="Luecker S."/>
            <person name="Lage O.M."/>
            <person name="Pohl T."/>
            <person name="Merkel B.J."/>
            <person name="Hornburger P."/>
            <person name="Mueller R.-W."/>
            <person name="Bruemmer F."/>
            <person name="Labrenz M."/>
            <person name="Spormann A.M."/>
            <person name="Op Den Camp H."/>
            <person name="Overmann J."/>
            <person name="Amann R."/>
            <person name="Jetten M.S.M."/>
            <person name="Mascher T."/>
            <person name="Medema M.H."/>
            <person name="Devos D.P."/>
            <person name="Kaster A.-K."/>
            <person name="Ovreas L."/>
            <person name="Rohde M."/>
            <person name="Galperin M.Y."/>
            <person name="Jogler C."/>
        </authorList>
    </citation>
    <scope>NUCLEOTIDE SEQUENCE [LARGE SCALE GENOMIC DNA]</scope>
    <source>
        <strain evidence="5 6">KOR42</strain>
    </source>
</reference>
<dbReference type="PANTHER" id="PTHR35889">
    <property type="entry name" value="CYCLOINULO-OLIGOSACCHARIDE FRUCTANOTRANSFERASE-RELATED"/>
    <property type="match status" value="1"/>
</dbReference>
<dbReference type="InterPro" id="IPR022655">
    <property type="entry name" value="DUF1553"/>
</dbReference>
<dbReference type="AlphaFoldDB" id="A0A5C5VYG8"/>
<comment type="caution">
    <text evidence="5">The sequence shown here is derived from an EMBL/GenBank/DDBJ whole genome shotgun (WGS) entry which is preliminary data.</text>
</comment>
<feature type="signal peptide" evidence="1">
    <location>
        <begin position="1"/>
        <end position="22"/>
    </location>
</feature>
<feature type="domain" description="Cytochrome C Planctomycete-type" evidence="4">
    <location>
        <begin position="57"/>
        <end position="117"/>
    </location>
</feature>
<dbReference type="EMBL" id="SIHI01000038">
    <property type="protein sequence ID" value="TWT42789.1"/>
    <property type="molecule type" value="Genomic_DNA"/>
</dbReference>
<dbReference type="Pfam" id="PF07635">
    <property type="entry name" value="PSCyt1"/>
    <property type="match status" value="1"/>
</dbReference>
<dbReference type="OrthoDB" id="127107at2"/>
<evidence type="ECO:0000313" key="5">
    <source>
        <dbReference type="EMBL" id="TWT42789.1"/>
    </source>
</evidence>
<organism evidence="5 6">
    <name type="scientific">Thalassoglobus neptunius</name>
    <dbReference type="NCBI Taxonomy" id="1938619"/>
    <lineage>
        <taxon>Bacteria</taxon>
        <taxon>Pseudomonadati</taxon>
        <taxon>Planctomycetota</taxon>
        <taxon>Planctomycetia</taxon>
        <taxon>Planctomycetales</taxon>
        <taxon>Planctomycetaceae</taxon>
        <taxon>Thalassoglobus</taxon>
    </lineage>
</organism>
<dbReference type="Pfam" id="PF07587">
    <property type="entry name" value="PSD1"/>
    <property type="match status" value="1"/>
</dbReference>
<dbReference type="RefSeq" id="WP_146511982.1">
    <property type="nucleotide sequence ID" value="NZ_SIHI01000038.1"/>
</dbReference>
<dbReference type="Proteomes" id="UP000317243">
    <property type="component" value="Unassembled WGS sequence"/>
</dbReference>
<proteinExistence type="predicted"/>
<evidence type="ECO:0000259" key="3">
    <source>
        <dbReference type="Pfam" id="PF07587"/>
    </source>
</evidence>
<dbReference type="PANTHER" id="PTHR35889:SF3">
    <property type="entry name" value="F-BOX DOMAIN-CONTAINING PROTEIN"/>
    <property type="match status" value="1"/>
</dbReference>
<name>A0A5C5VYG8_9PLAN</name>
<feature type="domain" description="DUF1549" evidence="2">
    <location>
        <begin position="183"/>
        <end position="397"/>
    </location>
</feature>
<keyword evidence="1" id="KW-0732">Signal</keyword>
<gene>
    <name evidence="5" type="ORF">KOR42_46440</name>
</gene>
<keyword evidence="6" id="KW-1185">Reference proteome</keyword>
<evidence type="ECO:0000256" key="1">
    <source>
        <dbReference type="SAM" id="SignalP"/>
    </source>
</evidence>
<feature type="domain" description="DUF1553" evidence="3">
    <location>
        <begin position="550"/>
        <end position="805"/>
    </location>
</feature>
<feature type="chain" id="PRO_5023113358" evidence="1">
    <location>
        <begin position="23"/>
        <end position="841"/>
    </location>
</feature>